<feature type="compositionally biased region" description="Low complexity" evidence="1">
    <location>
        <begin position="645"/>
        <end position="654"/>
    </location>
</feature>
<dbReference type="OrthoDB" id="10660487at2759"/>
<dbReference type="AlphaFoldDB" id="A0A8H7TKA0"/>
<feature type="compositionally biased region" description="Basic and acidic residues" evidence="1">
    <location>
        <begin position="189"/>
        <end position="201"/>
    </location>
</feature>
<proteinExistence type="predicted"/>
<feature type="compositionally biased region" description="Polar residues" evidence="1">
    <location>
        <begin position="291"/>
        <end position="307"/>
    </location>
</feature>
<organism evidence="2 3">
    <name type="scientific">Cadophora malorum</name>
    <dbReference type="NCBI Taxonomy" id="108018"/>
    <lineage>
        <taxon>Eukaryota</taxon>
        <taxon>Fungi</taxon>
        <taxon>Dikarya</taxon>
        <taxon>Ascomycota</taxon>
        <taxon>Pezizomycotina</taxon>
        <taxon>Leotiomycetes</taxon>
        <taxon>Helotiales</taxon>
        <taxon>Ploettnerulaceae</taxon>
        <taxon>Cadophora</taxon>
    </lineage>
</organism>
<feature type="compositionally biased region" description="Polar residues" evidence="1">
    <location>
        <begin position="353"/>
        <end position="365"/>
    </location>
</feature>
<sequence>MDFSERVSSRPRITDSPELSSSNVTPTRATSNSLAQSNSAKGFVNSTGMPNRLSTKTATPSNAGSRSNANFSIVSPSRSLGKAPRTGLASDAVLSSMKHRQQSSPGRAVTFNDLNTTTGEPGADRPRYMGTARRPENKEYIGSPKTVKNLGDTISKLDLSRGKNKTATSKPDIDSGIMGYSKSSGMKQGGREGHDTPRDLSTRIIKTLNSQSTGASGSDVPLAHETSKVRKKGNTPETMPGSPFNVNKSADAAYSKGSPLQMGKPSDNGRMANAGDSLKSVEKGLANYSTKSQDPFVQPVPSASNSKMGPVIGSGSGTPRLSHSTDGKSCSVPQETRSMVLGSQFGPAPPSLPGNSNRTASNPSVHTGLHFRKRPRGDNRYEKKKPVDSTAHLYTGNPEPEKYSEEWQARQLGLGLSSDAAAGQGGQSSRAASKTNTTASSGLKNGQSSSSVGKTSALPPKGSVSTSQAVLSQKTGQIVNNEGSTSETTNPNILRHGDRVVSKPVATAKCNVHTSSSTLLSSEDTSSIARASGGFYAGNRGVSGPAGYNSSGTIDRNLTGLTGSANSYFPGTTLQKSGELRSMVNKPAFAPPRSSAEVSNLGGMANNNISNNLIPTGPYNVSRPSGTGIIPGSNIPSKAPPTGPRSPSSSGYSPAMTNSGTPAKATPTGPRNSFGSNYPSGTPTKVISGWEDRGPPISGGRDSRPGPPYGGGDTYRPYHADSDDLRRGRPDEGPSDHRSPQRRTSHFNDFRVRSGYDDRYYDSRYRH</sequence>
<feature type="compositionally biased region" description="Basic and acidic residues" evidence="1">
    <location>
        <begin position="746"/>
        <end position="767"/>
    </location>
</feature>
<feature type="region of interest" description="Disordered" evidence="1">
    <location>
        <begin position="291"/>
        <end position="497"/>
    </location>
</feature>
<feature type="compositionally biased region" description="Basic and acidic residues" evidence="1">
    <location>
        <begin position="122"/>
        <end position="139"/>
    </location>
</feature>
<feature type="compositionally biased region" description="Basic and acidic residues" evidence="1">
    <location>
        <begin position="399"/>
        <end position="408"/>
    </location>
</feature>
<feature type="compositionally biased region" description="Polar residues" evidence="1">
    <location>
        <begin position="463"/>
        <end position="492"/>
    </location>
</feature>
<feature type="compositionally biased region" description="Low complexity" evidence="1">
    <location>
        <begin position="440"/>
        <end position="451"/>
    </location>
</feature>
<dbReference type="EMBL" id="JAFJYH010000077">
    <property type="protein sequence ID" value="KAG4420782.1"/>
    <property type="molecule type" value="Genomic_DNA"/>
</dbReference>
<evidence type="ECO:0000313" key="2">
    <source>
        <dbReference type="EMBL" id="KAG4420782.1"/>
    </source>
</evidence>
<feature type="compositionally biased region" description="Basic and acidic residues" evidence="1">
    <location>
        <begin position="716"/>
        <end position="739"/>
    </location>
</feature>
<feature type="compositionally biased region" description="Polar residues" evidence="1">
    <location>
        <begin position="207"/>
        <end position="216"/>
    </location>
</feature>
<feature type="compositionally biased region" description="Low complexity" evidence="1">
    <location>
        <begin position="411"/>
        <end position="433"/>
    </location>
</feature>
<name>A0A8H7TKA0_9HELO</name>
<accession>A0A8H7TKA0</accession>
<protein>
    <submittedName>
        <fullName evidence="2">Uncharacterized protein</fullName>
    </submittedName>
</protein>
<feature type="region of interest" description="Disordered" evidence="1">
    <location>
        <begin position="161"/>
        <end position="275"/>
    </location>
</feature>
<feature type="region of interest" description="Disordered" evidence="1">
    <location>
        <begin position="1"/>
        <end position="147"/>
    </location>
</feature>
<dbReference type="Proteomes" id="UP000664132">
    <property type="component" value="Unassembled WGS sequence"/>
</dbReference>
<evidence type="ECO:0000256" key="1">
    <source>
        <dbReference type="SAM" id="MobiDB-lite"/>
    </source>
</evidence>
<evidence type="ECO:0000313" key="3">
    <source>
        <dbReference type="Proteomes" id="UP000664132"/>
    </source>
</evidence>
<feature type="compositionally biased region" description="Polar residues" evidence="1">
    <location>
        <begin position="669"/>
        <end position="685"/>
    </location>
</feature>
<comment type="caution">
    <text evidence="2">The sequence shown here is derived from an EMBL/GenBank/DDBJ whole genome shotgun (WGS) entry which is preliminary data.</text>
</comment>
<feature type="compositionally biased region" description="Basic and acidic residues" evidence="1">
    <location>
        <begin position="1"/>
        <end position="15"/>
    </location>
</feature>
<reference evidence="2" key="1">
    <citation type="submission" date="2021-02" db="EMBL/GenBank/DDBJ databases">
        <title>Genome sequence Cadophora malorum strain M34.</title>
        <authorList>
            <person name="Stefanovic E."/>
            <person name="Vu D."/>
            <person name="Scully C."/>
            <person name="Dijksterhuis J."/>
            <person name="Roader J."/>
            <person name="Houbraken J."/>
        </authorList>
    </citation>
    <scope>NUCLEOTIDE SEQUENCE</scope>
    <source>
        <strain evidence="2">M34</strain>
    </source>
</reference>
<gene>
    <name evidence="2" type="ORF">IFR04_006062</name>
</gene>
<feature type="compositionally biased region" description="Polar residues" evidence="1">
    <location>
        <begin position="317"/>
        <end position="337"/>
    </location>
</feature>
<feature type="region of interest" description="Disordered" evidence="1">
    <location>
        <begin position="617"/>
        <end position="767"/>
    </location>
</feature>
<feature type="compositionally biased region" description="Polar residues" evidence="1">
    <location>
        <begin position="17"/>
        <end position="78"/>
    </location>
</feature>
<feature type="compositionally biased region" description="Basic and acidic residues" evidence="1">
    <location>
        <begin position="376"/>
        <end position="387"/>
    </location>
</feature>
<keyword evidence="3" id="KW-1185">Reference proteome</keyword>